<evidence type="ECO:0000313" key="2">
    <source>
        <dbReference type="Proteomes" id="UP000095280"/>
    </source>
</evidence>
<name>A0A1I8FG78_9PLAT</name>
<protein>
    <submittedName>
        <fullName evidence="3">Alpha-1,6-mannosyl-glycoprotein 6-beta-N-acetylglucosaminyltransferase</fullName>
    </submittedName>
</protein>
<proteinExistence type="predicted"/>
<dbReference type="AlphaFoldDB" id="A0A1I8FG78"/>
<accession>A0A1I8FG78</accession>
<evidence type="ECO:0000256" key="1">
    <source>
        <dbReference type="SAM" id="MobiDB-lite"/>
    </source>
</evidence>
<sequence>ASLGRHPHSQKNLLDVSTNSRQADVAVTQIRSSRPVLMHIEAPAVQLEKALLDHPPVLIAAQLAMQQLPAGDEKEAAICSFDSPWWARKFKFYAKLKFLNSGGDGGTCDPQLIKSLNRMTSEQQAKAAGGGGGGGGKEEANALSEEGSLQREMLKDPRFGSPLLLRRPQRTKVCARLPLRLALLLAFSFSYWASLGQPSTIINGNDITADRVPCTSWTSLAARCGIPEGLPEVLQVEAGGV</sequence>
<evidence type="ECO:0000313" key="3">
    <source>
        <dbReference type="WBParaSite" id="maker-unitig_33412-snap-gene-0.3-mRNA-1"/>
    </source>
</evidence>
<reference evidence="3" key="1">
    <citation type="submission" date="2016-11" db="UniProtKB">
        <authorList>
            <consortium name="WormBaseParasite"/>
        </authorList>
    </citation>
    <scope>IDENTIFICATION</scope>
</reference>
<keyword evidence="2" id="KW-1185">Reference proteome</keyword>
<dbReference type="Proteomes" id="UP000095280">
    <property type="component" value="Unplaced"/>
</dbReference>
<organism evidence="2 3">
    <name type="scientific">Macrostomum lignano</name>
    <dbReference type="NCBI Taxonomy" id="282301"/>
    <lineage>
        <taxon>Eukaryota</taxon>
        <taxon>Metazoa</taxon>
        <taxon>Spiralia</taxon>
        <taxon>Lophotrochozoa</taxon>
        <taxon>Platyhelminthes</taxon>
        <taxon>Rhabditophora</taxon>
        <taxon>Macrostomorpha</taxon>
        <taxon>Macrostomida</taxon>
        <taxon>Macrostomidae</taxon>
        <taxon>Macrostomum</taxon>
    </lineage>
</organism>
<dbReference type="WBParaSite" id="maker-unitig_33412-snap-gene-0.3-mRNA-1">
    <property type="protein sequence ID" value="maker-unitig_33412-snap-gene-0.3-mRNA-1"/>
    <property type="gene ID" value="maker-unitig_33412-snap-gene-0.3"/>
</dbReference>
<feature type="region of interest" description="Disordered" evidence="1">
    <location>
        <begin position="123"/>
        <end position="148"/>
    </location>
</feature>